<evidence type="ECO:0000256" key="3">
    <source>
        <dbReference type="ARBA" id="ARBA00022692"/>
    </source>
</evidence>
<dbReference type="InterPro" id="IPR022732">
    <property type="entry name" value="Peptidase_S54_GlpG_N"/>
</dbReference>
<sequence length="304" mass="33874">MRQIGRLQDENQARRFGDFLYGRRIENQVDPASGGGWDIWVLDESRLEEAASLFERFAARPDDPTFAGGAEKGARQRQRDVQVSVPKRARIVDGRTAFYRPPIGYGVLTMALLAISVLVTLATGLGENDRIVPYLSITHYSFDGQYVEWDSGLPEIRRGQLWRLFTPMFVHFGLLHIFFNMMWLRDLGSMIETRKGTWQLLALALVISAVSNLGQYLVSGPTFGGMSGVVFGLLGYIWMQGKFDPASGLELHPQTVALMIGWFFLGLSGMVGNIANTAHGVGAVVGIAWGFLAAQWAVRQRHHR</sequence>
<dbReference type="EC" id="3.4.21.105" evidence="10"/>
<dbReference type="GO" id="GO:0006508">
    <property type="term" value="P:proteolysis"/>
    <property type="evidence" value="ECO:0007669"/>
    <property type="project" value="UniProtKB-KW"/>
</dbReference>
<dbReference type="InterPro" id="IPR035952">
    <property type="entry name" value="Rhomboid-like_sf"/>
</dbReference>
<dbReference type="GO" id="GO:0016020">
    <property type="term" value="C:membrane"/>
    <property type="evidence" value="ECO:0007669"/>
    <property type="project" value="UniProtKB-SubCell"/>
</dbReference>
<dbReference type="Pfam" id="PF01694">
    <property type="entry name" value="Rhomboid"/>
    <property type="match status" value="1"/>
</dbReference>
<keyword evidence="5 7" id="KW-1133">Transmembrane helix</keyword>
<accession>A0AAW6U2X1</accession>
<feature type="transmembrane region" description="Helical" evidence="7">
    <location>
        <begin position="277"/>
        <end position="298"/>
    </location>
</feature>
<comment type="caution">
    <text evidence="10">The sequence shown here is derived from an EMBL/GenBank/DDBJ whole genome shotgun (WGS) entry which is preliminary data.</text>
</comment>
<reference evidence="10" key="1">
    <citation type="submission" date="2023-05" db="EMBL/GenBank/DDBJ databases">
        <title>Anaerotaeda fermentans gen. nov., sp. nov., a novel anaerobic planctomycete of the new family within the order Sedimentisphaerales isolated from Taman Peninsula, Russia.</title>
        <authorList>
            <person name="Khomyakova M.A."/>
            <person name="Merkel A.Y."/>
            <person name="Slobodkin A.I."/>
        </authorList>
    </citation>
    <scope>NUCLEOTIDE SEQUENCE</scope>
    <source>
        <strain evidence="10">M17dextr</strain>
    </source>
</reference>
<evidence type="ECO:0000256" key="2">
    <source>
        <dbReference type="ARBA" id="ARBA00009045"/>
    </source>
</evidence>
<keyword evidence="11" id="KW-1185">Reference proteome</keyword>
<comment type="subcellular location">
    <subcellularLocation>
        <location evidence="1">Membrane</location>
        <topology evidence="1">Multi-pass membrane protein</topology>
    </subcellularLocation>
</comment>
<evidence type="ECO:0000313" key="10">
    <source>
        <dbReference type="EMBL" id="MDI6450824.1"/>
    </source>
</evidence>
<feature type="domain" description="Peptidase S54 GlpG peptidase N-terminal" evidence="9">
    <location>
        <begin position="1"/>
        <end position="65"/>
    </location>
</feature>
<feature type="transmembrane region" description="Helical" evidence="7">
    <location>
        <begin position="251"/>
        <end position="271"/>
    </location>
</feature>
<keyword evidence="4 10" id="KW-0378">Hydrolase</keyword>
<dbReference type="Proteomes" id="UP001431776">
    <property type="component" value="Unassembled WGS sequence"/>
</dbReference>
<organism evidence="10 11">
    <name type="scientific">Anaerobaca lacustris</name>
    <dbReference type="NCBI Taxonomy" id="3044600"/>
    <lineage>
        <taxon>Bacteria</taxon>
        <taxon>Pseudomonadati</taxon>
        <taxon>Planctomycetota</taxon>
        <taxon>Phycisphaerae</taxon>
        <taxon>Sedimentisphaerales</taxon>
        <taxon>Anaerobacaceae</taxon>
        <taxon>Anaerobaca</taxon>
    </lineage>
</organism>
<dbReference type="Gene3D" id="1.20.1540.10">
    <property type="entry name" value="Rhomboid-like"/>
    <property type="match status" value="1"/>
</dbReference>
<keyword evidence="10" id="KW-0645">Protease</keyword>
<keyword evidence="3 7" id="KW-0812">Transmembrane</keyword>
<feature type="transmembrane region" description="Helical" evidence="7">
    <location>
        <begin position="164"/>
        <end position="184"/>
    </location>
</feature>
<dbReference type="Gene3D" id="3.30.70.2350">
    <property type="match status" value="1"/>
</dbReference>
<dbReference type="InterPro" id="IPR022764">
    <property type="entry name" value="Peptidase_S54_rhomboid_dom"/>
</dbReference>
<gene>
    <name evidence="10" type="ORF">QJ522_17320</name>
</gene>
<dbReference type="AlphaFoldDB" id="A0AAW6U2X1"/>
<name>A0AAW6U2X1_9BACT</name>
<dbReference type="PANTHER" id="PTHR43731:SF14">
    <property type="entry name" value="PRESENILIN-ASSOCIATED RHOMBOID-LIKE PROTEIN, MITOCHONDRIAL"/>
    <property type="match status" value="1"/>
</dbReference>
<feature type="transmembrane region" description="Helical" evidence="7">
    <location>
        <begin position="103"/>
        <end position="125"/>
    </location>
</feature>
<evidence type="ECO:0000256" key="1">
    <source>
        <dbReference type="ARBA" id="ARBA00004141"/>
    </source>
</evidence>
<feature type="domain" description="Peptidase S54 rhomboid" evidence="8">
    <location>
        <begin position="158"/>
        <end position="294"/>
    </location>
</feature>
<evidence type="ECO:0000256" key="4">
    <source>
        <dbReference type="ARBA" id="ARBA00022801"/>
    </source>
</evidence>
<dbReference type="RefSeq" id="WP_349246233.1">
    <property type="nucleotide sequence ID" value="NZ_JASCXX010000025.1"/>
</dbReference>
<dbReference type="InterPro" id="IPR050925">
    <property type="entry name" value="Rhomboid_protease_S54"/>
</dbReference>
<evidence type="ECO:0000256" key="6">
    <source>
        <dbReference type="ARBA" id="ARBA00023136"/>
    </source>
</evidence>
<evidence type="ECO:0000259" key="8">
    <source>
        <dbReference type="Pfam" id="PF01694"/>
    </source>
</evidence>
<evidence type="ECO:0000256" key="5">
    <source>
        <dbReference type="ARBA" id="ARBA00022989"/>
    </source>
</evidence>
<dbReference type="GO" id="GO:0004252">
    <property type="term" value="F:serine-type endopeptidase activity"/>
    <property type="evidence" value="ECO:0007669"/>
    <property type="project" value="InterPro"/>
</dbReference>
<comment type="similarity">
    <text evidence="2">Belongs to the peptidase S54 family.</text>
</comment>
<dbReference type="EMBL" id="JASCXX010000025">
    <property type="protein sequence ID" value="MDI6450824.1"/>
    <property type="molecule type" value="Genomic_DNA"/>
</dbReference>
<dbReference type="SUPFAM" id="SSF144091">
    <property type="entry name" value="Rhomboid-like"/>
    <property type="match status" value="1"/>
</dbReference>
<keyword evidence="6 7" id="KW-0472">Membrane</keyword>
<dbReference type="Pfam" id="PF12122">
    <property type="entry name" value="Rhomboid_N"/>
    <property type="match status" value="1"/>
</dbReference>
<dbReference type="PANTHER" id="PTHR43731">
    <property type="entry name" value="RHOMBOID PROTEASE"/>
    <property type="match status" value="1"/>
</dbReference>
<evidence type="ECO:0000313" key="11">
    <source>
        <dbReference type="Proteomes" id="UP001431776"/>
    </source>
</evidence>
<evidence type="ECO:0000259" key="9">
    <source>
        <dbReference type="Pfam" id="PF12122"/>
    </source>
</evidence>
<proteinExistence type="inferred from homology"/>
<protein>
    <submittedName>
        <fullName evidence="10">Rhomboid family intramembrane serine protease</fullName>
        <ecNumber evidence="10">3.4.21.105</ecNumber>
    </submittedName>
</protein>
<feature type="transmembrane region" description="Helical" evidence="7">
    <location>
        <begin position="223"/>
        <end position="239"/>
    </location>
</feature>
<evidence type="ECO:0000256" key="7">
    <source>
        <dbReference type="SAM" id="Phobius"/>
    </source>
</evidence>
<dbReference type="InterPro" id="IPR038236">
    <property type="entry name" value="GlpG_N_sf"/>
</dbReference>